<dbReference type="PANTHER" id="PTHR37507:SF2">
    <property type="entry name" value="SPORULATION PROTEIN YDCC"/>
    <property type="match status" value="1"/>
</dbReference>
<gene>
    <name evidence="2" type="ORF">IWA51_00950</name>
</gene>
<evidence type="ECO:0000313" key="2">
    <source>
        <dbReference type="EMBL" id="QQA01222.1"/>
    </source>
</evidence>
<dbReference type="Proteomes" id="UP000595224">
    <property type="component" value="Chromosome"/>
</dbReference>
<dbReference type="PANTHER" id="PTHR37507">
    <property type="entry name" value="SPORULATION PROTEIN YDCC"/>
    <property type="match status" value="1"/>
</dbReference>
<dbReference type="Pfam" id="PF17131">
    <property type="entry name" value="LolA_like"/>
    <property type="match status" value="1"/>
</dbReference>
<evidence type="ECO:0000259" key="1">
    <source>
        <dbReference type="Pfam" id="PF17131"/>
    </source>
</evidence>
<name>A0A7T3RDN6_9SPIR</name>
<proteinExistence type="predicted"/>
<dbReference type="Gene3D" id="2.50.20.10">
    <property type="entry name" value="Lipoprotein localisation LolA/LolB/LppX"/>
    <property type="match status" value="1"/>
</dbReference>
<dbReference type="KEGG" id="tper:IWA51_00950"/>
<dbReference type="AlphaFoldDB" id="A0A7T3RDN6"/>
<dbReference type="InterPro" id="IPR033399">
    <property type="entry name" value="TP_0789-like"/>
</dbReference>
<accession>A0A7T3RDN6</accession>
<dbReference type="EMBL" id="CP064936">
    <property type="protein sequence ID" value="QQA01222.1"/>
    <property type="molecule type" value="Genomic_DNA"/>
</dbReference>
<organism evidence="2 3">
    <name type="scientific">Treponema peruense</name>
    <dbReference type="NCBI Taxonomy" id="2787628"/>
    <lineage>
        <taxon>Bacteria</taxon>
        <taxon>Pseudomonadati</taxon>
        <taxon>Spirochaetota</taxon>
        <taxon>Spirochaetia</taxon>
        <taxon>Spirochaetales</taxon>
        <taxon>Treponemataceae</taxon>
        <taxon>Treponema</taxon>
    </lineage>
</organism>
<reference evidence="2 3" key="1">
    <citation type="submission" date="2020-11" db="EMBL/GenBank/DDBJ databases">
        <title>Treponema Peruensis nv. sp., first commensal Treponema isolated from human feces.</title>
        <authorList>
            <person name="Belkhou C."/>
            <person name="Raes J."/>
        </authorList>
    </citation>
    <scope>NUCLEOTIDE SEQUENCE [LARGE SCALE GENOMIC DNA]</scope>
    <source>
        <strain evidence="2 3">RCC2812</strain>
    </source>
</reference>
<evidence type="ECO:0000313" key="3">
    <source>
        <dbReference type="Proteomes" id="UP000595224"/>
    </source>
</evidence>
<keyword evidence="3" id="KW-1185">Reference proteome</keyword>
<dbReference type="RefSeq" id="WP_198442811.1">
    <property type="nucleotide sequence ID" value="NZ_CBCSHE010000019.1"/>
</dbReference>
<protein>
    <submittedName>
        <fullName evidence="2">Outer membrane lipoprotein-sorting protein</fullName>
    </submittedName>
</protein>
<sequence length="248" mass="28089">MKKIILGMSIFFIGVFSVFCQELSISVEEIMSRYDANAAYNTAYMKATLSVKDKFGTNENEFESYRRKNGDTLIIITSGADSGQKILRLENSVYLYYPDAEEIIRLQGSALKDSVMGSDFTYEDLTGEEGILDSYNGELLGTETVDGAECYHVMLTAKTKKQLYQKQEKFIDKKTFAEKKCIVYSASGKAMSESTMSKINKIGKYNIFMEGTMQNLLKKSSVTKMKITEIKLDEPIPESKFSRDELSW</sequence>
<keyword evidence="2" id="KW-0449">Lipoprotein</keyword>
<feature type="domain" description="Uncharacterized protein TP-0789" evidence="1">
    <location>
        <begin position="71"/>
        <end position="247"/>
    </location>
</feature>
<dbReference type="InterPro" id="IPR052944">
    <property type="entry name" value="Sporulation_related"/>
</dbReference>
<dbReference type="CDD" id="cd16329">
    <property type="entry name" value="LolA_like"/>
    <property type="match status" value="1"/>
</dbReference>